<dbReference type="Proteomes" id="UP000816034">
    <property type="component" value="Unassembled WGS sequence"/>
</dbReference>
<dbReference type="InterPro" id="IPR009091">
    <property type="entry name" value="RCC1/BLIP-II"/>
</dbReference>
<proteinExistence type="predicted"/>
<dbReference type="SUPFAM" id="SSF50985">
    <property type="entry name" value="RCC1/BLIP-II"/>
    <property type="match status" value="1"/>
</dbReference>
<reference evidence="1 2" key="1">
    <citation type="journal article" date="2018" name="BMC Genomics">
        <title>The genome of Naegleria lovaniensis, the basis for a comparative approach to unravel pathogenicity factors of the human pathogenic amoeba N. fowleri.</title>
        <authorList>
            <person name="Liechti N."/>
            <person name="Schurch N."/>
            <person name="Bruggmann R."/>
            <person name="Wittwer M."/>
        </authorList>
    </citation>
    <scope>NUCLEOTIDE SEQUENCE [LARGE SCALE GENOMIC DNA]</scope>
    <source>
        <strain evidence="1 2">ATCC 30569</strain>
    </source>
</reference>
<protein>
    <submittedName>
        <fullName evidence="1">Uncharacterized protein</fullName>
    </submittedName>
</protein>
<sequence length="423" mass="48705">MNPHNDHEDESVWYCGRKATAGCRFEQDKDGDCFLKLLYKPSSLSRNENVIFTVEKKHDDLPLKFSFICSGGEQVTYSLIFLMGEESKFFLSISNNLQYLRKVTFHELFQGMYDLNLDVPIGTSKEMKRVVCNNRSHVLFEMMDERFYVYDVDSFTMKPFKIHGPRELIAIGAGIMSPYFLLNTTHDPTQIVVYQCSTQTETTFEVPCETSKIKFMTSYCRDLFIFVLENNKFYIRKTSSFDAYGFISYPIQRMVYVKSPFEKDAPVVQVSTGFAHVAVLLQNGRVFIRGLNNYGQIPNTSGTDQDSFVEINTDAFPVRSLCCGSICTCLVSENGEIIFFGEVVTAFKSQTNIDPKFRKYNKIWVMKKEYPDQEVSLGPWHAFVYRKRINIKKADMQFFLKLKEIATRGALCDIAVLSPITNE</sequence>
<comment type="caution">
    <text evidence="1">The sequence shown here is derived from an EMBL/GenBank/DDBJ whole genome shotgun (WGS) entry which is preliminary data.</text>
</comment>
<accession>A0AA88GLW5</accession>
<dbReference type="EMBL" id="PYSW02000028">
    <property type="protein sequence ID" value="KAG2379546.1"/>
    <property type="molecule type" value="Genomic_DNA"/>
</dbReference>
<dbReference type="RefSeq" id="XP_044546808.1">
    <property type="nucleotide sequence ID" value="XM_044696548.1"/>
</dbReference>
<evidence type="ECO:0000313" key="2">
    <source>
        <dbReference type="Proteomes" id="UP000816034"/>
    </source>
</evidence>
<keyword evidence="2" id="KW-1185">Reference proteome</keyword>
<organism evidence="1 2">
    <name type="scientific">Naegleria lovaniensis</name>
    <name type="common">Amoeba</name>
    <dbReference type="NCBI Taxonomy" id="51637"/>
    <lineage>
        <taxon>Eukaryota</taxon>
        <taxon>Discoba</taxon>
        <taxon>Heterolobosea</taxon>
        <taxon>Tetramitia</taxon>
        <taxon>Eutetramitia</taxon>
        <taxon>Vahlkampfiidae</taxon>
        <taxon>Naegleria</taxon>
    </lineage>
</organism>
<name>A0AA88GLW5_NAELO</name>
<evidence type="ECO:0000313" key="1">
    <source>
        <dbReference type="EMBL" id="KAG2379546.1"/>
    </source>
</evidence>
<dbReference type="AlphaFoldDB" id="A0AA88GLW5"/>
<gene>
    <name evidence="1" type="ORF">C9374_006663</name>
</gene>
<dbReference type="Pfam" id="PF13540">
    <property type="entry name" value="RCC1_2"/>
    <property type="match status" value="1"/>
</dbReference>
<dbReference type="GeneID" id="68099117"/>
<dbReference type="Gene3D" id="2.130.10.30">
    <property type="entry name" value="Regulator of chromosome condensation 1/beta-lactamase-inhibitor protein II"/>
    <property type="match status" value="1"/>
</dbReference>